<dbReference type="EMBL" id="CAJHJT010000056">
    <property type="protein sequence ID" value="CAD7013144.1"/>
    <property type="molecule type" value="Genomic_DNA"/>
</dbReference>
<evidence type="ECO:0000313" key="1">
    <source>
        <dbReference type="EMBL" id="CAD7013144.1"/>
    </source>
</evidence>
<gene>
    <name evidence="1" type="ORF">CCAP1982_LOCUS21215</name>
</gene>
<organism evidence="1 2">
    <name type="scientific">Ceratitis capitata</name>
    <name type="common">Mediterranean fruit fly</name>
    <name type="synonym">Tephritis capitata</name>
    <dbReference type="NCBI Taxonomy" id="7213"/>
    <lineage>
        <taxon>Eukaryota</taxon>
        <taxon>Metazoa</taxon>
        <taxon>Ecdysozoa</taxon>
        <taxon>Arthropoda</taxon>
        <taxon>Hexapoda</taxon>
        <taxon>Insecta</taxon>
        <taxon>Pterygota</taxon>
        <taxon>Neoptera</taxon>
        <taxon>Endopterygota</taxon>
        <taxon>Diptera</taxon>
        <taxon>Brachycera</taxon>
        <taxon>Muscomorpha</taxon>
        <taxon>Tephritoidea</taxon>
        <taxon>Tephritidae</taxon>
        <taxon>Ceratitis</taxon>
        <taxon>Ceratitis</taxon>
    </lineage>
</organism>
<protein>
    <submittedName>
        <fullName evidence="1">(Mediterranean fruit fly) hypothetical protein</fullName>
    </submittedName>
</protein>
<accession>A0A811VDR0</accession>
<comment type="caution">
    <text evidence="1">The sequence shown here is derived from an EMBL/GenBank/DDBJ whole genome shotgun (WGS) entry which is preliminary data.</text>
</comment>
<evidence type="ECO:0000313" key="2">
    <source>
        <dbReference type="Proteomes" id="UP000606786"/>
    </source>
</evidence>
<feature type="non-terminal residue" evidence="1">
    <location>
        <position position="1"/>
    </location>
</feature>
<reference evidence="1" key="1">
    <citation type="submission" date="2020-11" db="EMBL/GenBank/DDBJ databases">
        <authorList>
            <person name="Whitehead M."/>
        </authorList>
    </citation>
    <scope>NUCLEOTIDE SEQUENCE</scope>
    <source>
        <strain evidence="1">EGII</strain>
    </source>
</reference>
<dbReference type="AlphaFoldDB" id="A0A811VDR0"/>
<dbReference type="Proteomes" id="UP000606786">
    <property type="component" value="Unassembled WGS sequence"/>
</dbReference>
<name>A0A811VDR0_CERCA</name>
<proteinExistence type="predicted"/>
<keyword evidence="2" id="KW-1185">Reference proteome</keyword>
<sequence length="88" mass="9677">KKAIIFHHYALAAKNDGKLPLPWVEQTLRQEAQQSANSNGKYVRVFVQQSTDGTTGQSAADSANGFGEGNNNCNSWSYCKNRIICCKP</sequence>